<feature type="transmembrane region" description="Helical" evidence="1">
    <location>
        <begin position="60"/>
        <end position="87"/>
    </location>
</feature>
<feature type="transmembrane region" description="Helical" evidence="1">
    <location>
        <begin position="462"/>
        <end position="483"/>
    </location>
</feature>
<reference evidence="2" key="1">
    <citation type="submission" date="2021-06" db="EMBL/GenBank/DDBJ databases">
        <authorList>
            <person name="Huq M.A."/>
        </authorList>
    </citation>
    <scope>NUCLEOTIDE SEQUENCE</scope>
    <source>
        <strain evidence="2">MAH-26</strain>
    </source>
</reference>
<feature type="transmembrane region" description="Helical" evidence="1">
    <location>
        <begin position="523"/>
        <end position="540"/>
    </location>
</feature>
<feature type="transmembrane region" description="Helical" evidence="1">
    <location>
        <begin position="347"/>
        <end position="365"/>
    </location>
</feature>
<dbReference type="AlphaFoldDB" id="A0A9E2SEZ6"/>
<evidence type="ECO:0000313" key="3">
    <source>
        <dbReference type="Proteomes" id="UP000812270"/>
    </source>
</evidence>
<feature type="transmembrane region" description="Helical" evidence="1">
    <location>
        <begin position="131"/>
        <end position="155"/>
    </location>
</feature>
<comment type="caution">
    <text evidence="2">The sequence shown here is derived from an EMBL/GenBank/DDBJ whole genome shotgun (WGS) entry which is preliminary data.</text>
</comment>
<keyword evidence="3" id="KW-1185">Reference proteome</keyword>
<feature type="transmembrane region" description="Helical" evidence="1">
    <location>
        <begin position="161"/>
        <end position="187"/>
    </location>
</feature>
<accession>A0A9E2SEZ6</accession>
<dbReference type="RefSeq" id="WP_217793782.1">
    <property type="nucleotide sequence ID" value="NZ_JAHSPG010000015.1"/>
</dbReference>
<dbReference type="EMBL" id="JAHSPG010000015">
    <property type="protein sequence ID" value="MBV4359525.1"/>
    <property type="molecule type" value="Genomic_DNA"/>
</dbReference>
<feature type="transmembrane region" description="Helical" evidence="1">
    <location>
        <begin position="260"/>
        <end position="279"/>
    </location>
</feature>
<sequence>MNKLLLKLVYLFRSLMPTEVDFDKMMIIVKAKLTMDTRRVYLNYKSAKQKENRNHLNTVLLIYGFFGLMIGFLVFALPSFLLCMIIFHTYVLFMMAMTLITDFSTVLLDTADNQIILSRPVSSKTIFMARLVHIMIYLLQFTIALSLFPIAFTFFKYGPLTGIGFCVTTFLTVLLAVFTTYLFYLIMLRFSNEQKIKEIVTYFQIFMTIFFAMAYQIVPRIINFKSLAGSFELHWYAYFLPPVWMALLLDGLHSLSFDRLHILMAALAIGMPVITFWVLNKYLAPYFSKKLSVLNNDAVEVSKGTDNNVQKRSIAQKLSTLVCKKGFERSAFEMTWKITGRDKQFRLQFYPSLAYILIFVFVFVFRSNQSIGESWENLPASSNFLVLIYVPLFTISMGIMVMAFNENFQASWIFYSTPVDKPGELLTGSLKALLVKYFLPAYLIMFVLALYIWHWAVVDDFFFGLCNNILCFFIMAALTPHYLPFSRQPSTQQQTGKVVVVLVQMVMIGALIGIHYVLIKFPIIFYAVIPFLVAGVIAILRNLQRLPWRRIVTA</sequence>
<keyword evidence="1" id="KW-1133">Transmembrane helix</keyword>
<keyword evidence="1" id="KW-0472">Membrane</keyword>
<organism evidence="2 3">
    <name type="scientific">Pinibacter aurantiacus</name>
    <dbReference type="NCBI Taxonomy" id="2851599"/>
    <lineage>
        <taxon>Bacteria</taxon>
        <taxon>Pseudomonadati</taxon>
        <taxon>Bacteroidota</taxon>
        <taxon>Chitinophagia</taxon>
        <taxon>Chitinophagales</taxon>
        <taxon>Chitinophagaceae</taxon>
        <taxon>Pinibacter</taxon>
    </lineage>
</organism>
<feature type="transmembrane region" description="Helical" evidence="1">
    <location>
        <begin position="495"/>
        <end position="517"/>
    </location>
</feature>
<keyword evidence="1" id="KW-0812">Transmembrane</keyword>
<feature type="transmembrane region" description="Helical" evidence="1">
    <location>
        <begin position="437"/>
        <end position="456"/>
    </location>
</feature>
<evidence type="ECO:0000313" key="2">
    <source>
        <dbReference type="EMBL" id="MBV4359525.1"/>
    </source>
</evidence>
<evidence type="ECO:0000256" key="1">
    <source>
        <dbReference type="SAM" id="Phobius"/>
    </source>
</evidence>
<gene>
    <name evidence="2" type="ORF">KTO63_20310</name>
</gene>
<feature type="transmembrane region" description="Helical" evidence="1">
    <location>
        <begin position="93"/>
        <end position="111"/>
    </location>
</feature>
<feature type="transmembrane region" description="Helical" evidence="1">
    <location>
        <begin position="385"/>
        <end position="404"/>
    </location>
</feature>
<protein>
    <submittedName>
        <fullName evidence="2">Uncharacterized protein</fullName>
    </submittedName>
</protein>
<feature type="transmembrane region" description="Helical" evidence="1">
    <location>
        <begin position="199"/>
        <end position="218"/>
    </location>
</feature>
<name>A0A9E2SEZ6_9BACT</name>
<dbReference type="Proteomes" id="UP000812270">
    <property type="component" value="Unassembled WGS sequence"/>
</dbReference>
<proteinExistence type="predicted"/>